<feature type="transmembrane region" description="Helical" evidence="2">
    <location>
        <begin position="6"/>
        <end position="25"/>
    </location>
</feature>
<feature type="coiled-coil region" evidence="1">
    <location>
        <begin position="403"/>
        <end position="455"/>
    </location>
</feature>
<keyword evidence="5" id="KW-1185">Reference proteome</keyword>
<feature type="domain" description="SLH" evidence="3">
    <location>
        <begin position="169"/>
        <end position="247"/>
    </location>
</feature>
<proteinExistence type="predicted"/>
<evidence type="ECO:0000256" key="1">
    <source>
        <dbReference type="SAM" id="Coils"/>
    </source>
</evidence>
<keyword evidence="2" id="KW-0812">Transmembrane</keyword>
<name>A0AA88R2B0_9ASTE</name>
<dbReference type="AlphaFoldDB" id="A0AA88R2B0"/>
<evidence type="ECO:0000313" key="5">
    <source>
        <dbReference type="Proteomes" id="UP001187471"/>
    </source>
</evidence>
<dbReference type="InterPro" id="IPR001119">
    <property type="entry name" value="SLH_dom"/>
</dbReference>
<dbReference type="Proteomes" id="UP001187471">
    <property type="component" value="Unassembled WGS sequence"/>
</dbReference>
<evidence type="ECO:0000256" key="2">
    <source>
        <dbReference type="SAM" id="Phobius"/>
    </source>
</evidence>
<gene>
    <name evidence="4" type="ORF">RJ640_017885</name>
</gene>
<sequence>MPTFVLVAVGTSVVALFAVIAHFSVSRRGFVFRFRSPLQALHGILMPYGIKEGSESEVMDSYAPAVEDMSSEESSGSVSDVVSEVVALEKNHFKVKEGRVQRILLPIAVDSTQHEALLTLKKLKIIEDEVKADKLCTRREYARWLVRANTLQRNLKYRIFPSVALSGSTIAAFDDVGVEDPDFESIQSVAEAGVILSKLSGKKNFDLDDSKSLEGANFYPERYISRQDLISWKAKLEYEVMPGVNEEISRNKLGFLDVRDISSEALVELFMDMLAGNKSITRKVFGQGKRFQPSKPSTNAQAAVTLTSGRMTEAIHSELLRLEAENFSRQMAMDEIRSELLERGDIQRFWDKKLEDEKSRGLAVERAYLAAVHDCEQEIIVQKNTSAECLRQKAAIDCQKQLLFSLKEEVNEMSETLAREKATYMGERRTVESTLSDLQAKHEGLLDAKSVLEAEIEALRILRSWIEEEARKSQARAKVLEEVGRRWKWGDQS</sequence>
<reference evidence="4" key="1">
    <citation type="submission" date="2022-12" db="EMBL/GenBank/DDBJ databases">
        <title>Draft genome assemblies for two species of Escallonia (Escalloniales).</title>
        <authorList>
            <person name="Chanderbali A."/>
            <person name="Dervinis C."/>
            <person name="Anghel I."/>
            <person name="Soltis D."/>
            <person name="Soltis P."/>
            <person name="Zapata F."/>
        </authorList>
    </citation>
    <scope>NUCLEOTIDE SEQUENCE</scope>
    <source>
        <strain evidence="4">UCBG92.1500</strain>
        <tissue evidence="4">Leaf</tissue>
    </source>
</reference>
<keyword evidence="2" id="KW-1133">Transmembrane helix</keyword>
<protein>
    <recommendedName>
        <fullName evidence="3">SLH domain-containing protein</fullName>
    </recommendedName>
</protein>
<evidence type="ECO:0000313" key="4">
    <source>
        <dbReference type="EMBL" id="KAK2971516.1"/>
    </source>
</evidence>
<accession>A0AA88R2B0</accession>
<organism evidence="4 5">
    <name type="scientific">Escallonia rubra</name>
    <dbReference type="NCBI Taxonomy" id="112253"/>
    <lineage>
        <taxon>Eukaryota</taxon>
        <taxon>Viridiplantae</taxon>
        <taxon>Streptophyta</taxon>
        <taxon>Embryophyta</taxon>
        <taxon>Tracheophyta</taxon>
        <taxon>Spermatophyta</taxon>
        <taxon>Magnoliopsida</taxon>
        <taxon>eudicotyledons</taxon>
        <taxon>Gunneridae</taxon>
        <taxon>Pentapetalae</taxon>
        <taxon>asterids</taxon>
        <taxon>campanulids</taxon>
        <taxon>Escalloniales</taxon>
        <taxon>Escalloniaceae</taxon>
        <taxon>Escallonia</taxon>
    </lineage>
</organism>
<evidence type="ECO:0000259" key="3">
    <source>
        <dbReference type="PROSITE" id="PS51272"/>
    </source>
</evidence>
<dbReference type="PROSITE" id="PS51272">
    <property type="entry name" value="SLH"/>
    <property type="match status" value="1"/>
</dbReference>
<keyword evidence="2" id="KW-0472">Membrane</keyword>
<comment type="caution">
    <text evidence="4">The sequence shown here is derived from an EMBL/GenBank/DDBJ whole genome shotgun (WGS) entry which is preliminary data.</text>
</comment>
<dbReference type="PANTHER" id="PTHR33740">
    <property type="entry name" value="GPI-ANCHORED ADHESIN-LIKE PROTEIN"/>
    <property type="match status" value="1"/>
</dbReference>
<dbReference type="EMBL" id="JAVXUO010002581">
    <property type="protein sequence ID" value="KAK2971516.1"/>
    <property type="molecule type" value="Genomic_DNA"/>
</dbReference>
<dbReference type="PANTHER" id="PTHR33740:SF1">
    <property type="entry name" value="SLH DOMAIN PROTEIN"/>
    <property type="match status" value="1"/>
</dbReference>
<keyword evidence="1" id="KW-0175">Coiled coil</keyword>